<organism evidence="2 3">
    <name type="scientific">Chlorella ohadii</name>
    <dbReference type="NCBI Taxonomy" id="2649997"/>
    <lineage>
        <taxon>Eukaryota</taxon>
        <taxon>Viridiplantae</taxon>
        <taxon>Chlorophyta</taxon>
        <taxon>core chlorophytes</taxon>
        <taxon>Trebouxiophyceae</taxon>
        <taxon>Chlorellales</taxon>
        <taxon>Chlorellaceae</taxon>
        <taxon>Chlorella clade</taxon>
        <taxon>Chlorella</taxon>
    </lineage>
</organism>
<dbReference type="GO" id="GO:0033328">
    <property type="term" value="F:peroxisome membrane targeting sequence binding"/>
    <property type="evidence" value="ECO:0007669"/>
    <property type="project" value="TreeGrafter"/>
</dbReference>
<dbReference type="AlphaFoldDB" id="A0AAD5DM90"/>
<keyword evidence="3" id="KW-1185">Reference proteome</keyword>
<gene>
    <name evidence="2" type="ORF">COHA_007349</name>
</gene>
<evidence type="ECO:0000256" key="1">
    <source>
        <dbReference type="SAM" id="MobiDB-lite"/>
    </source>
</evidence>
<evidence type="ECO:0000313" key="3">
    <source>
        <dbReference type="Proteomes" id="UP001205105"/>
    </source>
</evidence>
<dbReference type="GO" id="GO:0045046">
    <property type="term" value="P:protein import into peroxisome membrane"/>
    <property type="evidence" value="ECO:0007669"/>
    <property type="project" value="TreeGrafter"/>
</dbReference>
<accession>A0AAD5DM90</accession>
<protein>
    <submittedName>
        <fullName evidence="2">Uncharacterized protein</fullName>
    </submittedName>
</protein>
<dbReference type="GO" id="GO:0005778">
    <property type="term" value="C:peroxisomal membrane"/>
    <property type="evidence" value="ECO:0007669"/>
    <property type="project" value="TreeGrafter"/>
</dbReference>
<evidence type="ECO:0000313" key="2">
    <source>
        <dbReference type="EMBL" id="KAI7838883.1"/>
    </source>
</evidence>
<name>A0AAD5DM90_9CHLO</name>
<dbReference type="PANTHER" id="PTHR12774">
    <property type="entry name" value="PEROXISOMAL BIOGENESIS FACTOR 19"/>
    <property type="match status" value="1"/>
</dbReference>
<feature type="region of interest" description="Disordered" evidence="1">
    <location>
        <begin position="1"/>
        <end position="21"/>
    </location>
</feature>
<sequence>MLKTHLGGLAKPNEVEAPGAGDAAKGCRLPKLVVYLDIGDKYPEWLEANKDKLSAEDLERYQQQQVYIRRICELYEASPSDYAQLVDLLQQMQQCGQPPQEIVDELAPGMQFGPDGLPSFGGDEQLPPELRDCVIQ</sequence>
<dbReference type="InterPro" id="IPR038322">
    <property type="entry name" value="Pex19_C_sf"/>
</dbReference>
<proteinExistence type="predicted"/>
<dbReference type="Proteomes" id="UP001205105">
    <property type="component" value="Unassembled WGS sequence"/>
</dbReference>
<dbReference type="Pfam" id="PF04614">
    <property type="entry name" value="Pex19"/>
    <property type="match status" value="1"/>
</dbReference>
<dbReference type="Gene3D" id="1.20.120.900">
    <property type="entry name" value="Pex19, mPTS binding domain"/>
    <property type="match status" value="1"/>
</dbReference>
<dbReference type="EMBL" id="JADXDR010000115">
    <property type="protein sequence ID" value="KAI7838883.1"/>
    <property type="molecule type" value="Genomic_DNA"/>
</dbReference>
<dbReference type="InterPro" id="IPR006708">
    <property type="entry name" value="Pex19"/>
</dbReference>
<reference evidence="2" key="1">
    <citation type="submission" date="2020-11" db="EMBL/GenBank/DDBJ databases">
        <title>Chlorella ohadii genome sequencing and assembly.</title>
        <authorList>
            <person name="Murik O."/>
            <person name="Treves H."/>
            <person name="Kedem I."/>
            <person name="Shotland Y."/>
            <person name="Kaplan A."/>
        </authorList>
    </citation>
    <scope>NUCLEOTIDE SEQUENCE</scope>
    <source>
        <strain evidence="2">1</strain>
    </source>
</reference>
<dbReference type="PANTHER" id="PTHR12774:SF2">
    <property type="entry name" value="PEROXISOMAL BIOGENESIS FACTOR 19"/>
    <property type="match status" value="1"/>
</dbReference>
<comment type="caution">
    <text evidence="2">The sequence shown here is derived from an EMBL/GenBank/DDBJ whole genome shotgun (WGS) entry which is preliminary data.</text>
</comment>